<dbReference type="EMBL" id="CP048104">
    <property type="protein sequence ID" value="QKG83048.1"/>
    <property type="molecule type" value="Genomic_DNA"/>
</dbReference>
<sequence length="67" mass="7505">MVIQPYMILGEITKTWPMTKEVFTRFGVDAHTDKALERVVSGPKLRKLLHELNQVAGSTHRTCIPGG</sequence>
<evidence type="ECO:0000313" key="1">
    <source>
        <dbReference type="EMBL" id="QKG83048.1"/>
    </source>
</evidence>
<accession>A0A7D3XPY0</accession>
<dbReference type="KEGG" id="kpul:GXN76_00260"/>
<proteinExistence type="predicted"/>
<evidence type="ECO:0000313" key="2">
    <source>
        <dbReference type="Proteomes" id="UP000503088"/>
    </source>
</evidence>
<reference evidence="1 2" key="1">
    <citation type="submission" date="2020-01" db="EMBL/GenBank/DDBJ databases">
        <authorList>
            <person name="Gulvik C.A."/>
            <person name="Batra D.G."/>
        </authorList>
    </citation>
    <scope>NUCLEOTIDE SEQUENCE [LARGE SCALE GENOMIC DNA]</scope>
    <source>
        <strain evidence="1 2">W9323</strain>
    </source>
</reference>
<dbReference type="Proteomes" id="UP000503088">
    <property type="component" value="Chromosome"/>
</dbReference>
<name>A0A7D3XPY0_9BACL</name>
<dbReference type="InterPro" id="IPR038062">
    <property type="entry name" value="ScdA-like_N_sf"/>
</dbReference>
<gene>
    <name evidence="1" type="ORF">GXN76_00260</name>
</gene>
<keyword evidence="2" id="KW-1185">Reference proteome</keyword>
<dbReference type="SUPFAM" id="SSF140683">
    <property type="entry name" value="SP0561-like"/>
    <property type="match status" value="1"/>
</dbReference>
<dbReference type="AlphaFoldDB" id="A0A7D3XPY0"/>
<organism evidence="1 2">
    <name type="scientific">Kroppenstedtia pulmonis</name>
    <dbReference type="NCBI Taxonomy" id="1380685"/>
    <lineage>
        <taxon>Bacteria</taxon>
        <taxon>Bacillati</taxon>
        <taxon>Bacillota</taxon>
        <taxon>Bacilli</taxon>
        <taxon>Bacillales</taxon>
        <taxon>Thermoactinomycetaceae</taxon>
        <taxon>Kroppenstedtia</taxon>
    </lineage>
</organism>
<protein>
    <submittedName>
        <fullName evidence="1">Uncharacterized protein</fullName>
    </submittedName>
</protein>
<dbReference type="RefSeq" id="WP_173219030.1">
    <property type="nucleotide sequence ID" value="NZ_CP048104.1"/>
</dbReference>